<keyword evidence="3" id="KW-1185">Reference proteome</keyword>
<dbReference type="PROSITE" id="PS51273">
    <property type="entry name" value="GATASE_TYPE_1"/>
    <property type="match status" value="1"/>
</dbReference>
<evidence type="ECO:0000259" key="1">
    <source>
        <dbReference type="Pfam" id="PF00117"/>
    </source>
</evidence>
<reference evidence="2 3" key="1">
    <citation type="submission" date="2024-02" db="EMBL/GenBank/DDBJ databases">
        <title>Genome sequence of Aquincola sp. MAHUQ-54.</title>
        <authorList>
            <person name="Huq M.A."/>
        </authorList>
    </citation>
    <scope>NUCLEOTIDE SEQUENCE [LARGE SCALE GENOMIC DNA]</scope>
    <source>
        <strain evidence="2 3">MAHUQ-54</strain>
    </source>
</reference>
<protein>
    <submittedName>
        <fullName evidence="2">Type 1 glutamine amidotransferase</fullName>
        <ecNumber evidence="2">3.4.-.-</ecNumber>
    </submittedName>
</protein>
<sequence>MLPVLVLQNLTSDGPAYLGTWLREHGIPVDVRNSQQGDAYPERIDGYRALALLGGEMSANDPLPSLRQAESLFLQAHHAGLPVVGHCLGGQLMAKALGARITASPAPEIGWQQMVVNETPEARAWLGEGAEHTVMHWHGEAFELPAGATPLATSSACPVQAFSYGRHLAMQFHVEVDEEKLMRWSASVDPAYLRAQGEFPATVHSGSRMRADAKRCLPLQQALARRIYERWMAAAPEG</sequence>
<keyword evidence="2" id="KW-0378">Hydrolase</keyword>
<evidence type="ECO:0000313" key="2">
    <source>
        <dbReference type="EMBL" id="MEF7615794.1"/>
    </source>
</evidence>
<accession>A0AAW9QJL8</accession>
<dbReference type="Gene3D" id="3.40.50.880">
    <property type="match status" value="1"/>
</dbReference>
<proteinExistence type="predicted"/>
<dbReference type="GO" id="GO:0016787">
    <property type="term" value="F:hydrolase activity"/>
    <property type="evidence" value="ECO:0007669"/>
    <property type="project" value="UniProtKB-KW"/>
</dbReference>
<dbReference type="GO" id="GO:0005829">
    <property type="term" value="C:cytosol"/>
    <property type="evidence" value="ECO:0007669"/>
    <property type="project" value="TreeGrafter"/>
</dbReference>
<organism evidence="2 3">
    <name type="scientific">Aquincola agrisoli</name>
    <dbReference type="NCBI Taxonomy" id="3119538"/>
    <lineage>
        <taxon>Bacteria</taxon>
        <taxon>Pseudomonadati</taxon>
        <taxon>Pseudomonadota</taxon>
        <taxon>Betaproteobacteria</taxon>
        <taxon>Burkholderiales</taxon>
        <taxon>Sphaerotilaceae</taxon>
        <taxon>Aquincola</taxon>
    </lineage>
</organism>
<dbReference type="RefSeq" id="WP_332291115.1">
    <property type="nucleotide sequence ID" value="NZ_JAZIBG010000036.1"/>
</dbReference>
<gene>
    <name evidence="2" type="ORF">V4F39_17910</name>
</gene>
<dbReference type="Pfam" id="PF00117">
    <property type="entry name" value="GATase"/>
    <property type="match status" value="1"/>
</dbReference>
<comment type="caution">
    <text evidence="2">The sequence shown here is derived from an EMBL/GenBank/DDBJ whole genome shotgun (WGS) entry which is preliminary data.</text>
</comment>
<keyword evidence="2" id="KW-0315">Glutamine amidotransferase</keyword>
<dbReference type="InterPro" id="IPR044992">
    <property type="entry name" value="ChyE-like"/>
</dbReference>
<dbReference type="InterPro" id="IPR017926">
    <property type="entry name" value="GATASE"/>
</dbReference>
<dbReference type="SUPFAM" id="SSF52317">
    <property type="entry name" value="Class I glutamine amidotransferase-like"/>
    <property type="match status" value="1"/>
</dbReference>
<dbReference type="PANTHER" id="PTHR42695">
    <property type="entry name" value="GLUTAMINE AMIDOTRANSFERASE YLR126C-RELATED"/>
    <property type="match status" value="1"/>
</dbReference>
<dbReference type="InterPro" id="IPR029062">
    <property type="entry name" value="Class_I_gatase-like"/>
</dbReference>
<dbReference type="Proteomes" id="UP001336250">
    <property type="component" value="Unassembled WGS sequence"/>
</dbReference>
<name>A0AAW9QJL8_9BURK</name>
<dbReference type="PANTHER" id="PTHR42695:SF5">
    <property type="entry name" value="GLUTAMINE AMIDOTRANSFERASE YLR126C-RELATED"/>
    <property type="match status" value="1"/>
</dbReference>
<dbReference type="EMBL" id="JAZIBG010000036">
    <property type="protein sequence ID" value="MEF7615794.1"/>
    <property type="molecule type" value="Genomic_DNA"/>
</dbReference>
<dbReference type="CDD" id="cd01741">
    <property type="entry name" value="GATase1_1"/>
    <property type="match status" value="1"/>
</dbReference>
<evidence type="ECO:0000313" key="3">
    <source>
        <dbReference type="Proteomes" id="UP001336250"/>
    </source>
</evidence>
<dbReference type="AlphaFoldDB" id="A0AAW9QJL8"/>
<dbReference type="EC" id="3.4.-.-" evidence="2"/>
<feature type="domain" description="Glutamine amidotransferase" evidence="1">
    <location>
        <begin position="22"/>
        <end position="177"/>
    </location>
</feature>